<feature type="transmembrane region" description="Helical" evidence="2">
    <location>
        <begin position="206"/>
        <end position="228"/>
    </location>
</feature>
<protein>
    <recommendedName>
        <fullName evidence="3">General stress protein 17M-like domain-containing protein</fullName>
    </recommendedName>
</protein>
<feature type="region of interest" description="Disordered" evidence="1">
    <location>
        <begin position="1"/>
        <end position="113"/>
    </location>
</feature>
<dbReference type="Pfam" id="PF11181">
    <property type="entry name" value="YflT"/>
    <property type="match status" value="1"/>
</dbReference>
<organism evidence="4 5">
    <name type="scientific">Dactylosporangium darangshiense</name>
    <dbReference type="NCBI Taxonomy" id="579108"/>
    <lineage>
        <taxon>Bacteria</taxon>
        <taxon>Bacillati</taxon>
        <taxon>Actinomycetota</taxon>
        <taxon>Actinomycetes</taxon>
        <taxon>Micromonosporales</taxon>
        <taxon>Micromonosporaceae</taxon>
        <taxon>Dactylosporangium</taxon>
    </lineage>
</organism>
<keyword evidence="2" id="KW-0812">Transmembrane</keyword>
<dbReference type="Proteomes" id="UP001500620">
    <property type="component" value="Unassembled WGS sequence"/>
</dbReference>
<keyword evidence="2" id="KW-0472">Membrane</keyword>
<dbReference type="EMBL" id="BAABAT010000021">
    <property type="protein sequence ID" value="GAA4255443.1"/>
    <property type="molecule type" value="Genomic_DNA"/>
</dbReference>
<evidence type="ECO:0000259" key="3">
    <source>
        <dbReference type="Pfam" id="PF11181"/>
    </source>
</evidence>
<reference evidence="5" key="1">
    <citation type="journal article" date="2019" name="Int. J. Syst. Evol. Microbiol.">
        <title>The Global Catalogue of Microorganisms (GCM) 10K type strain sequencing project: providing services to taxonomists for standard genome sequencing and annotation.</title>
        <authorList>
            <consortium name="The Broad Institute Genomics Platform"/>
            <consortium name="The Broad Institute Genome Sequencing Center for Infectious Disease"/>
            <person name="Wu L."/>
            <person name="Ma J."/>
        </authorList>
    </citation>
    <scope>NUCLEOTIDE SEQUENCE [LARGE SCALE GENOMIC DNA]</scope>
    <source>
        <strain evidence="5">JCM 17441</strain>
    </source>
</reference>
<dbReference type="InterPro" id="IPR025889">
    <property type="entry name" value="GSP17M-like_dom"/>
</dbReference>
<gene>
    <name evidence="4" type="ORF">GCM10022255_064310</name>
</gene>
<evidence type="ECO:0000256" key="2">
    <source>
        <dbReference type="SAM" id="Phobius"/>
    </source>
</evidence>
<sequence length="301" mass="30518">MAGRHPAGSLKTPWRNGRDSPDISTLSRMTTPPKDEPPAAESAATPDPSASTPEPASPASATASSEAAPSEAAPSEAASSEAEAAPSEAVTSEAAAAPSEAATSEAVSNTAEPAASAAEPVVVAAASAAPGAEGTADVSVPNPNIDELVELGRSTVTVARYADYAGAQQAVDYLSDNGFPVERTAIIGTDLRLVENVLGRLTVGRAALAGVASGAWFGLFVGILFTLFSDSNWLGILVTTILVGALWGGVFGAIAHALTGGRRDFTSRSSLQAGQYAVTVEAEFADEARVLITRQNWRAAN</sequence>
<feature type="compositionally biased region" description="Low complexity" evidence="1">
    <location>
        <begin position="39"/>
        <end position="113"/>
    </location>
</feature>
<comment type="caution">
    <text evidence="4">The sequence shown here is derived from an EMBL/GenBank/DDBJ whole genome shotgun (WGS) entry which is preliminary data.</text>
</comment>
<evidence type="ECO:0000256" key="1">
    <source>
        <dbReference type="SAM" id="MobiDB-lite"/>
    </source>
</evidence>
<name>A0ABP8DGM0_9ACTN</name>
<evidence type="ECO:0000313" key="4">
    <source>
        <dbReference type="EMBL" id="GAA4255443.1"/>
    </source>
</evidence>
<keyword evidence="2" id="KW-1133">Transmembrane helix</keyword>
<keyword evidence="5" id="KW-1185">Reference proteome</keyword>
<accession>A0ABP8DGM0</accession>
<evidence type="ECO:0000313" key="5">
    <source>
        <dbReference type="Proteomes" id="UP001500620"/>
    </source>
</evidence>
<proteinExistence type="predicted"/>
<feature type="domain" description="General stress protein 17M-like" evidence="3">
    <location>
        <begin position="157"/>
        <end position="242"/>
    </location>
</feature>
<feature type="transmembrane region" description="Helical" evidence="2">
    <location>
        <begin position="234"/>
        <end position="258"/>
    </location>
</feature>